<keyword evidence="1" id="KW-0696">RNA-directed RNA polymerase</keyword>
<keyword evidence="1" id="KW-0808">Transferase</keyword>
<keyword evidence="1" id="KW-0548">Nucleotidyltransferase</keyword>
<evidence type="ECO:0000256" key="1">
    <source>
        <dbReference type="RuleBase" id="RU363098"/>
    </source>
</evidence>
<feature type="domain" description="RDRP core" evidence="2">
    <location>
        <begin position="431"/>
        <end position="1030"/>
    </location>
</feature>
<dbReference type="Pfam" id="PF25358">
    <property type="entry name" value="PH_fung_RdRP"/>
    <property type="match status" value="1"/>
</dbReference>
<feature type="domain" description="RdRP-like PH" evidence="3">
    <location>
        <begin position="129"/>
        <end position="302"/>
    </location>
</feature>
<proteinExistence type="inferred from homology"/>
<evidence type="ECO:0000313" key="4">
    <source>
        <dbReference type="EMBL" id="KAK0950532.1"/>
    </source>
</evidence>
<dbReference type="PANTHER" id="PTHR23079">
    <property type="entry name" value="RNA-DEPENDENT RNA POLYMERASE"/>
    <property type="match status" value="1"/>
</dbReference>
<dbReference type="InterPro" id="IPR057596">
    <property type="entry name" value="RDRP_core"/>
</dbReference>
<comment type="catalytic activity">
    <reaction evidence="1">
        <text>RNA(n) + a ribonucleoside 5'-triphosphate = RNA(n+1) + diphosphate</text>
        <dbReference type="Rhea" id="RHEA:21248"/>
        <dbReference type="Rhea" id="RHEA-COMP:14527"/>
        <dbReference type="Rhea" id="RHEA-COMP:17342"/>
        <dbReference type="ChEBI" id="CHEBI:33019"/>
        <dbReference type="ChEBI" id="CHEBI:61557"/>
        <dbReference type="ChEBI" id="CHEBI:140395"/>
        <dbReference type="EC" id="2.7.7.48"/>
    </reaction>
</comment>
<dbReference type="GO" id="GO:0030422">
    <property type="term" value="P:siRNA processing"/>
    <property type="evidence" value="ECO:0007669"/>
    <property type="project" value="TreeGrafter"/>
</dbReference>
<organism evidence="4 5">
    <name type="scientific">Friedmanniomyces endolithicus</name>
    <dbReference type="NCBI Taxonomy" id="329885"/>
    <lineage>
        <taxon>Eukaryota</taxon>
        <taxon>Fungi</taxon>
        <taxon>Dikarya</taxon>
        <taxon>Ascomycota</taxon>
        <taxon>Pezizomycotina</taxon>
        <taxon>Dothideomycetes</taxon>
        <taxon>Dothideomycetidae</taxon>
        <taxon>Mycosphaerellales</taxon>
        <taxon>Teratosphaeriaceae</taxon>
        <taxon>Friedmanniomyces</taxon>
    </lineage>
</organism>
<keyword evidence="1" id="KW-0694">RNA-binding</keyword>
<dbReference type="AlphaFoldDB" id="A0AAN6H0L7"/>
<accession>A0AAN6H0L7</accession>
<dbReference type="PANTHER" id="PTHR23079:SF17">
    <property type="entry name" value="RNA-DEPENDENT RNA POLYMERASE"/>
    <property type="match status" value="1"/>
</dbReference>
<protein>
    <recommendedName>
        <fullName evidence="1">RNA-dependent RNA polymerase</fullName>
        <ecNumber evidence="1">2.7.7.48</ecNumber>
    </recommendedName>
</protein>
<sequence length="1237" mass="138195">MDIFVRNIPAHSTNKQLERLLEGPLKECGVTDYDVDNWKGKPQAKVTVLNAAAGQRFLQTYGVARGAPSYAHGLKPLRWDGVFVQCSQDRNGPSAFALKSLAYSAAQKAASVPGKASTHQKEGGGRVTRFSISELQCGVWDYDAKGNLAFMTHYGNTNTGSVIFGHKQAIVLLGPTTSDHIRVDLDYHGSEHIVLGSRRDDATITIGLGAVAPKMYKVHGEDVLSAQLTRLVISSAAAQSKDVMKLRLIGIDNEHERIAGVCFVYRMTLADPAMLGTVSSLMKYTPKMPPVMHISTSLAVPTESWRRSKMRLDYELTDVNRLGGKSFSIRFQLDRIVRNGMIPPTRLLELLPTVDRIHAKYGADATFTALARFSRQMPVAGPDTDANELSKEALERLLEDFVVAYDPHAPANPYELTKRHAHINLVHKIVVTPTGTYLEGPDPEPTNRVLRKYSRQADHFVRVLFRDEDGSSVHYDPRASQEIIYHTRFKGVLDATINIAGQAFAFLGFSHSSLRSQSCWFMAPLFDTQKGSLLYAPQVIKELGDFTHIRTPAKCAARIGQCFTDTTASVTLQSGENDSLSVVARNGRDFSDGVGTISRRLLEDVWRVYGQKQQLKPTALQIRFQGAKGMVSLDSRLQGRRLLLRSNMMKFGGSESQVLEICGAAFRPLPMVLNRQFIKILEDLGVHTDVFLQLQNEQVDKLRCMLTSARNTASLLDTLEMTKATRLSSLINDLHDIGLDYHTDHFLYGVVEMAVISRLRDIKYRGRIDVSEGVTLYGIMDETGYLKQGQVYVVTERGPDGGRHEILRNTVIVTRSPAMHPGDIQVVNAVDVPENSPLKKLSNVVVFSQHGDRDLPSMLSGGDLDGDLYNIIWDKRLRPKLVATPADYPKVAPVELDRAVRAKDMSDFFVTFMETDQLGMICTRHMQLADQEPDGTFSVGCIKLAGMASTAVDYSKTGIPINIREAPRYDPRRPDFMAPSPRVVVSEKGYLDLEEDDNQDDEAFEGIDTEQKPWRYYKSDKALGHLYRAIDEHHFLTTMQNQHRALALSSGDPSSMLPTLLKHIQKCASTYGVNYTHALPLAKDIRDSYDESLLDIMYNYCPTLHTHLSEQEVFSGTILGRQGGAQGKSLRELSKTMRERFEAVTEYAVLRITRGDQATAQGVTVVEEEQYEGYDDREIERLPRAIACLEVAVRERGWVDRKAGELRSFGYVAAGVCLRELRRYMITTFGRNTLQRV</sequence>
<gene>
    <name evidence="4" type="ORF">LTR91_025596</name>
</gene>
<name>A0AAN6H0L7_9PEZI</name>
<dbReference type="InterPro" id="IPR057503">
    <property type="entry name" value="PH_RdRP"/>
</dbReference>
<comment type="caution">
    <text evidence="4">The sequence shown here is derived from an EMBL/GenBank/DDBJ whole genome shotgun (WGS) entry which is preliminary data.</text>
</comment>
<dbReference type="Pfam" id="PF05183">
    <property type="entry name" value="RdRP"/>
    <property type="match status" value="1"/>
</dbReference>
<dbReference type="InterPro" id="IPR007855">
    <property type="entry name" value="RDRP"/>
</dbReference>
<evidence type="ECO:0000259" key="2">
    <source>
        <dbReference type="Pfam" id="PF05183"/>
    </source>
</evidence>
<dbReference type="GO" id="GO:0031380">
    <property type="term" value="C:nuclear RNA-directed RNA polymerase complex"/>
    <property type="evidence" value="ECO:0007669"/>
    <property type="project" value="TreeGrafter"/>
</dbReference>
<dbReference type="GO" id="GO:0003968">
    <property type="term" value="F:RNA-directed RNA polymerase activity"/>
    <property type="evidence" value="ECO:0007669"/>
    <property type="project" value="UniProtKB-KW"/>
</dbReference>
<reference evidence="4" key="1">
    <citation type="submission" date="2023-06" db="EMBL/GenBank/DDBJ databases">
        <title>Black Yeasts Isolated from many extreme environments.</title>
        <authorList>
            <person name="Coleine C."/>
            <person name="Stajich J.E."/>
            <person name="Selbmann L."/>
        </authorList>
    </citation>
    <scope>NUCLEOTIDE SEQUENCE</scope>
    <source>
        <strain evidence="4">CCFEE 5200</strain>
    </source>
</reference>
<dbReference type="Proteomes" id="UP001175353">
    <property type="component" value="Unassembled WGS sequence"/>
</dbReference>
<evidence type="ECO:0000313" key="5">
    <source>
        <dbReference type="Proteomes" id="UP001175353"/>
    </source>
</evidence>
<dbReference type="EC" id="2.7.7.48" evidence="1"/>
<dbReference type="EMBL" id="JAUJLE010000818">
    <property type="protein sequence ID" value="KAK0950532.1"/>
    <property type="molecule type" value="Genomic_DNA"/>
</dbReference>
<evidence type="ECO:0000259" key="3">
    <source>
        <dbReference type="Pfam" id="PF25358"/>
    </source>
</evidence>
<dbReference type="GO" id="GO:0003723">
    <property type="term" value="F:RNA binding"/>
    <property type="evidence" value="ECO:0007669"/>
    <property type="project" value="UniProtKB-KW"/>
</dbReference>
<comment type="similarity">
    <text evidence="1">Belongs to the RdRP family.</text>
</comment>
<keyword evidence="5" id="KW-1185">Reference proteome</keyword>